<dbReference type="PANTHER" id="PTHR23189">
    <property type="entry name" value="RNA RECOGNITION MOTIF-CONTAINING"/>
    <property type="match status" value="1"/>
</dbReference>
<feature type="compositionally biased region" description="Polar residues" evidence="5">
    <location>
        <begin position="239"/>
        <end position="248"/>
    </location>
</feature>
<evidence type="ECO:0000259" key="6">
    <source>
        <dbReference type="PROSITE" id="PS50102"/>
    </source>
</evidence>
<feature type="region of interest" description="Disordered" evidence="5">
    <location>
        <begin position="239"/>
        <end position="333"/>
    </location>
</feature>
<feature type="compositionally biased region" description="Polar residues" evidence="5">
    <location>
        <begin position="825"/>
        <end position="835"/>
    </location>
</feature>
<dbReference type="SMART" id="SM00360">
    <property type="entry name" value="RRM"/>
    <property type="match status" value="2"/>
</dbReference>
<reference evidence="7 8" key="1">
    <citation type="journal article" date="2016" name="Sci. Rep.">
        <title>The genome sequence of the outbreeding globe artichoke constructed de novo incorporating a phase-aware low-pass sequencing strategy of F1 progeny.</title>
        <authorList>
            <person name="Scaglione D."/>
            <person name="Reyes-Chin-Wo S."/>
            <person name="Acquadro A."/>
            <person name="Froenicke L."/>
            <person name="Portis E."/>
            <person name="Beitel C."/>
            <person name="Tirone M."/>
            <person name="Mauro R."/>
            <person name="Lo Monaco A."/>
            <person name="Mauromicale G."/>
            <person name="Faccioli P."/>
            <person name="Cattivelli L."/>
            <person name="Rieseberg L."/>
            <person name="Michelmore R."/>
            <person name="Lanteri S."/>
        </authorList>
    </citation>
    <scope>NUCLEOTIDE SEQUENCE [LARGE SCALE GENOMIC DNA]</scope>
    <source>
        <strain evidence="7">2C</strain>
    </source>
</reference>
<dbReference type="InterPro" id="IPR000504">
    <property type="entry name" value="RRM_dom"/>
</dbReference>
<proteinExistence type="predicted"/>
<evidence type="ECO:0000313" key="8">
    <source>
        <dbReference type="Proteomes" id="UP000243975"/>
    </source>
</evidence>
<feature type="compositionally biased region" description="Basic and acidic residues" evidence="5">
    <location>
        <begin position="269"/>
        <end position="285"/>
    </location>
</feature>
<feature type="region of interest" description="Disordered" evidence="5">
    <location>
        <begin position="109"/>
        <end position="161"/>
    </location>
</feature>
<feature type="domain" description="RRM" evidence="6">
    <location>
        <begin position="33"/>
        <end position="105"/>
    </location>
</feature>
<keyword evidence="8" id="KW-1185">Reference proteome</keyword>
<dbReference type="CDD" id="cd21546">
    <property type="entry name" value="SPOC_FPA-like"/>
    <property type="match status" value="1"/>
</dbReference>
<dbReference type="Pfam" id="PF00076">
    <property type="entry name" value="RRM_1"/>
    <property type="match status" value="2"/>
</dbReference>
<keyword evidence="3" id="KW-0539">Nucleus</keyword>
<dbReference type="PROSITE" id="PS50102">
    <property type="entry name" value="RRM"/>
    <property type="match status" value="2"/>
</dbReference>
<dbReference type="OMA" id="WHNIPFE"/>
<evidence type="ECO:0000256" key="5">
    <source>
        <dbReference type="SAM" id="MobiDB-lite"/>
    </source>
</evidence>
<dbReference type="Gramene" id="KVI02119">
    <property type="protein sequence ID" value="KVI02119"/>
    <property type="gene ID" value="Ccrd_019607"/>
</dbReference>
<dbReference type="EMBL" id="LEKV01002663">
    <property type="protein sequence ID" value="KVI02119.1"/>
    <property type="molecule type" value="Genomic_DNA"/>
</dbReference>
<comment type="subcellular location">
    <subcellularLocation>
        <location evidence="1">Nucleus</location>
    </subcellularLocation>
</comment>
<feature type="compositionally biased region" description="Basic and acidic residues" evidence="5">
    <location>
        <begin position="1"/>
        <end position="22"/>
    </location>
</feature>
<dbReference type="SUPFAM" id="SSF54928">
    <property type="entry name" value="RNA-binding domain, RBD"/>
    <property type="match status" value="2"/>
</dbReference>
<dbReference type="InterPro" id="IPR012677">
    <property type="entry name" value="Nucleotide-bd_a/b_plait_sf"/>
</dbReference>
<name>A0A103Y413_CYNCS</name>
<protein>
    <submittedName>
        <fullName evidence="7">Nucleotide-binding, alpha-beta plait</fullName>
    </submittedName>
</protein>
<keyword evidence="2 4" id="KW-0694">RNA-binding</keyword>
<sequence length="901" mass="100747">MSLRGGRDRQRRDLPLRSEEKSHHGRSTAPPSRHLWVGNLSHTLTERALSNHFRQFGELESVAFQPGRSYAFINFIDDRAAFAALGALQGFILAGNALRIEFTKAEKSSTSSHDEDYLQRRDETRSTVRGSPFPQRDSRSRHISSDPIYRNESPKENSKNAEPSEVLWVGFPQSLKVNEDSFWNAFSPFGEIEKISAFSGRTYAFVRYKHLSSACRAKEALQGKLFGDPRVHICFARSESGTSNSGRNLMNDPPSPRNRLYGRQGSSENFRHDRYHETSSMERSRRSPRFGSNLESEGFNDASMGFDRKGNRLTNRNDPFEHQTADIGLPGNMYGRRSPSRDRGGNFHDFPSKNFSHQGPLYDDEWDLPEDALVYHGAKKLKSSIPPEPELPEYPFSDSEQVKHVHPRLPEFSQRDMLDNNVGHFGYHKQIPDPPVNIPQHYGERVNSHNPSYDTFQTGSVSLPQKPVEWKRSTPEPQHPPASAEWKWEGIIAKGGTSICRARCFPVGKVLDMILPEFLDCTARTSLDMLAKHYYQAASSWVVFFVPESDADMGFYNEFMNYLGEKQRAAVAKLDDKTTLFLVPPSDFSEKILKVPGKLSISGVILRLEQPSSTVEALPPPPQSERPDPYLMTSHAEASRTSFSSPSGPYPPAQPFQHLGKPRANTSLPGLPPGPIPFHVNRNMADPIIENPQEHMLHQQGTHPQNLQNLISGGRNLAAPPRAGGDYMIPANDSVMPRTTQETSSSNYRPGSPTMPQYGHQEVKSAASSFMPAGAIQHDQLAQLASFLGNSRQSGSGISTADDFRQSSNTMIPDNASYRMPRTLPSPSTQIASEHSSSQYRQVQQFQQQQMSNMPQMPQGDFSTSSQGNAQVEADADPQKRLQATLELAATLLKQIQQGKT</sequence>
<dbReference type="Proteomes" id="UP000243975">
    <property type="component" value="Unassembled WGS sequence"/>
</dbReference>
<dbReference type="FunFam" id="3.30.70.330:FF:000522">
    <property type="entry name" value="RNA recognition motif (RRM)-containing protein"/>
    <property type="match status" value="1"/>
</dbReference>
<organism evidence="7 8">
    <name type="scientific">Cynara cardunculus var. scolymus</name>
    <name type="common">Globe artichoke</name>
    <name type="synonym">Cynara scolymus</name>
    <dbReference type="NCBI Taxonomy" id="59895"/>
    <lineage>
        <taxon>Eukaryota</taxon>
        <taxon>Viridiplantae</taxon>
        <taxon>Streptophyta</taxon>
        <taxon>Embryophyta</taxon>
        <taxon>Tracheophyta</taxon>
        <taxon>Spermatophyta</taxon>
        <taxon>Magnoliopsida</taxon>
        <taxon>eudicotyledons</taxon>
        <taxon>Gunneridae</taxon>
        <taxon>Pentapetalae</taxon>
        <taxon>asterids</taxon>
        <taxon>campanulids</taxon>
        <taxon>Asterales</taxon>
        <taxon>Asteraceae</taxon>
        <taxon>Carduoideae</taxon>
        <taxon>Cardueae</taxon>
        <taxon>Carduinae</taxon>
        <taxon>Cynara</taxon>
    </lineage>
</organism>
<feature type="compositionally biased region" description="Basic and acidic residues" evidence="5">
    <location>
        <begin position="109"/>
        <end position="126"/>
    </location>
</feature>
<feature type="region of interest" description="Disordered" evidence="5">
    <location>
        <begin position="635"/>
        <end position="654"/>
    </location>
</feature>
<feature type="compositionally biased region" description="Polar residues" evidence="5">
    <location>
        <begin position="861"/>
        <end position="870"/>
    </location>
</feature>
<dbReference type="GO" id="GO:0005634">
    <property type="term" value="C:nucleus"/>
    <property type="evidence" value="ECO:0007669"/>
    <property type="project" value="UniProtKB-SubCell"/>
</dbReference>
<feature type="region of interest" description="Disordered" evidence="5">
    <location>
        <begin position="1"/>
        <end position="34"/>
    </location>
</feature>
<evidence type="ECO:0000256" key="3">
    <source>
        <dbReference type="ARBA" id="ARBA00023242"/>
    </source>
</evidence>
<dbReference type="Gene3D" id="3.30.70.330">
    <property type="match status" value="2"/>
</dbReference>
<dbReference type="CDD" id="cd00590">
    <property type="entry name" value="RRM_SF"/>
    <property type="match status" value="1"/>
</dbReference>
<dbReference type="OrthoDB" id="439808at2759"/>
<feature type="domain" description="RRM" evidence="6">
    <location>
        <begin position="164"/>
        <end position="238"/>
    </location>
</feature>
<evidence type="ECO:0000256" key="1">
    <source>
        <dbReference type="ARBA" id="ARBA00004123"/>
    </source>
</evidence>
<evidence type="ECO:0000256" key="2">
    <source>
        <dbReference type="ARBA" id="ARBA00022884"/>
    </source>
</evidence>
<dbReference type="InterPro" id="IPR035979">
    <property type="entry name" value="RBD_domain_sf"/>
</dbReference>
<dbReference type="AlphaFoldDB" id="A0A103Y413"/>
<gene>
    <name evidence="7" type="ORF">Ccrd_019607</name>
</gene>
<feature type="region of interest" description="Disordered" evidence="5">
    <location>
        <begin position="792"/>
        <end position="879"/>
    </location>
</feature>
<accession>A0A103Y413</accession>
<dbReference type="STRING" id="59895.A0A103Y413"/>
<feature type="region of interest" description="Disordered" evidence="5">
    <location>
        <begin position="611"/>
        <end position="630"/>
    </location>
</feature>
<dbReference type="InterPro" id="IPR012921">
    <property type="entry name" value="SPOC_C"/>
</dbReference>
<evidence type="ECO:0000313" key="7">
    <source>
        <dbReference type="EMBL" id="KVI02119.1"/>
    </source>
</evidence>
<dbReference type="Pfam" id="PF07744">
    <property type="entry name" value="SPOC"/>
    <property type="match status" value="1"/>
</dbReference>
<feature type="compositionally biased region" description="Low complexity" evidence="5">
    <location>
        <begin position="836"/>
        <end position="859"/>
    </location>
</feature>
<comment type="caution">
    <text evidence="7">The sequence shown here is derived from an EMBL/GenBank/DDBJ whole genome shotgun (WGS) entry which is preliminary data.</text>
</comment>
<evidence type="ECO:0000256" key="4">
    <source>
        <dbReference type="PROSITE-ProRule" id="PRU00176"/>
    </source>
</evidence>
<dbReference type="GO" id="GO:0003723">
    <property type="term" value="F:RNA binding"/>
    <property type="evidence" value="ECO:0007669"/>
    <property type="project" value="UniProtKB-UniRule"/>
</dbReference>